<evidence type="ECO:0000256" key="9">
    <source>
        <dbReference type="ARBA" id="ARBA00023136"/>
    </source>
</evidence>
<dbReference type="Pfam" id="PF03544">
    <property type="entry name" value="TonB_C"/>
    <property type="match status" value="1"/>
</dbReference>
<dbReference type="InterPro" id="IPR051045">
    <property type="entry name" value="TonB-dependent_transducer"/>
</dbReference>
<comment type="function">
    <text evidence="10">Interacts with outer membrane receptor proteins that carry out high-affinity binding and energy dependent uptake into the periplasmic space of specific substrates. It could act to transduce energy from the cytoplasmic membrane to specific energy-requiring processes in the outer membrane, resulting in the release into the periplasm of ligands bound by these outer membrane proteins.</text>
</comment>
<evidence type="ECO:0000313" key="14">
    <source>
        <dbReference type="Proteomes" id="UP000500806"/>
    </source>
</evidence>
<evidence type="ECO:0000256" key="6">
    <source>
        <dbReference type="ARBA" id="ARBA00022692"/>
    </source>
</evidence>
<dbReference type="GO" id="GO:0030288">
    <property type="term" value="C:outer membrane-bounded periplasmic space"/>
    <property type="evidence" value="ECO:0007669"/>
    <property type="project" value="InterPro"/>
</dbReference>
<dbReference type="KEGG" id="pani:DCO16_01995"/>
<evidence type="ECO:0000313" key="13">
    <source>
        <dbReference type="EMBL" id="QKM61956.1"/>
    </source>
</evidence>
<dbReference type="Proteomes" id="UP000500806">
    <property type="component" value="Chromosome"/>
</dbReference>
<dbReference type="NCBIfam" id="TIGR01352">
    <property type="entry name" value="tonB_Cterm"/>
    <property type="match status" value="1"/>
</dbReference>
<keyword evidence="4 10" id="KW-1003">Cell membrane</keyword>
<keyword evidence="10" id="KW-0735">Signal-anchor</keyword>
<proteinExistence type="inferred from homology"/>
<evidence type="ECO:0000256" key="1">
    <source>
        <dbReference type="ARBA" id="ARBA00004383"/>
    </source>
</evidence>
<dbReference type="InterPro" id="IPR006260">
    <property type="entry name" value="TonB/TolA_C"/>
</dbReference>
<dbReference type="InterPro" id="IPR037682">
    <property type="entry name" value="TonB_C"/>
</dbReference>
<dbReference type="PANTHER" id="PTHR33446:SF2">
    <property type="entry name" value="PROTEIN TONB"/>
    <property type="match status" value="1"/>
</dbReference>
<reference evidence="13 14" key="1">
    <citation type="submission" date="2018-04" db="EMBL/GenBank/DDBJ databases">
        <title>Polynucleobacter sp. LimPoW16 genome.</title>
        <authorList>
            <person name="Hahn M.W."/>
        </authorList>
    </citation>
    <scope>NUCLEOTIDE SEQUENCE [LARGE SCALE GENOMIC DNA]</scope>
    <source>
        <strain evidence="13 14">LimPoW16</strain>
    </source>
</reference>
<dbReference type="GO" id="GO:0031992">
    <property type="term" value="F:energy transducer activity"/>
    <property type="evidence" value="ECO:0007669"/>
    <property type="project" value="InterPro"/>
</dbReference>
<evidence type="ECO:0000256" key="11">
    <source>
        <dbReference type="SAM" id="MobiDB-lite"/>
    </source>
</evidence>
<keyword evidence="6" id="KW-0812">Transmembrane</keyword>
<evidence type="ECO:0000256" key="4">
    <source>
        <dbReference type="ARBA" id="ARBA00022475"/>
    </source>
</evidence>
<sequence>MKMLLSKLSTRLPFNPAERIIIGIVIILHLLFLRGFESGMKPDSDTSADDARVMANLVSPEASKQPQAAPAPPPPQPKPKTEPQKKTVDEKSTQAPTPPQAQQQTSTPPTPQQSKSDQMPNAAVAPSTNAGSSGTPIQTDIGKLVVVYQPDADAYYPSFSKRSGEQGEVVVRLIIDENGNVEDVALLRSSSFPRLDRAATDIGRRYRFKPFVVNGAPARISTNLLIKFNLKN</sequence>
<evidence type="ECO:0000259" key="12">
    <source>
        <dbReference type="PROSITE" id="PS52015"/>
    </source>
</evidence>
<feature type="compositionally biased region" description="Polar residues" evidence="11">
    <location>
        <begin position="126"/>
        <end position="136"/>
    </location>
</feature>
<dbReference type="EMBL" id="CP028941">
    <property type="protein sequence ID" value="QKM61956.1"/>
    <property type="molecule type" value="Genomic_DNA"/>
</dbReference>
<keyword evidence="14" id="KW-1185">Reference proteome</keyword>
<keyword evidence="3 10" id="KW-0813">Transport</keyword>
<name>A0A6M9PVK5_9BURK</name>
<evidence type="ECO:0000256" key="3">
    <source>
        <dbReference type="ARBA" id="ARBA00022448"/>
    </source>
</evidence>
<dbReference type="Gene3D" id="3.30.1150.10">
    <property type="match status" value="1"/>
</dbReference>
<feature type="compositionally biased region" description="Low complexity" evidence="11">
    <location>
        <begin position="59"/>
        <end position="68"/>
    </location>
</feature>
<evidence type="ECO:0000256" key="2">
    <source>
        <dbReference type="ARBA" id="ARBA00006555"/>
    </source>
</evidence>
<evidence type="ECO:0000256" key="8">
    <source>
        <dbReference type="ARBA" id="ARBA00022989"/>
    </source>
</evidence>
<dbReference type="PANTHER" id="PTHR33446">
    <property type="entry name" value="PROTEIN TONB-RELATED"/>
    <property type="match status" value="1"/>
</dbReference>
<feature type="domain" description="TonB C-terminal" evidence="12">
    <location>
        <begin position="141"/>
        <end position="232"/>
    </location>
</feature>
<feature type="region of interest" description="Disordered" evidence="11">
    <location>
        <begin position="53"/>
        <end position="136"/>
    </location>
</feature>
<dbReference type="GO" id="GO:0055085">
    <property type="term" value="P:transmembrane transport"/>
    <property type="evidence" value="ECO:0007669"/>
    <property type="project" value="InterPro"/>
</dbReference>
<gene>
    <name evidence="13" type="ORF">DCO16_01995</name>
</gene>
<keyword evidence="7 10" id="KW-0653">Protein transport</keyword>
<keyword evidence="9" id="KW-0472">Membrane</keyword>
<dbReference type="GO" id="GO:0015891">
    <property type="term" value="P:siderophore transport"/>
    <property type="evidence" value="ECO:0007669"/>
    <property type="project" value="InterPro"/>
</dbReference>
<evidence type="ECO:0000256" key="7">
    <source>
        <dbReference type="ARBA" id="ARBA00022927"/>
    </source>
</evidence>
<dbReference type="GO" id="GO:0098797">
    <property type="term" value="C:plasma membrane protein complex"/>
    <property type="evidence" value="ECO:0007669"/>
    <property type="project" value="TreeGrafter"/>
</dbReference>
<keyword evidence="8" id="KW-1133">Transmembrane helix</keyword>
<dbReference type="PROSITE" id="PS52015">
    <property type="entry name" value="TONB_CTD"/>
    <property type="match status" value="1"/>
</dbReference>
<organism evidence="13 14">
    <name type="scientific">Polynucleobacter antarcticus</name>
    <dbReference type="NCBI Taxonomy" id="1743162"/>
    <lineage>
        <taxon>Bacteria</taxon>
        <taxon>Pseudomonadati</taxon>
        <taxon>Pseudomonadota</taxon>
        <taxon>Betaproteobacteria</taxon>
        <taxon>Burkholderiales</taxon>
        <taxon>Burkholderiaceae</taxon>
        <taxon>Polynucleobacter</taxon>
    </lineage>
</organism>
<accession>A0A6M9PVK5</accession>
<dbReference type="PRINTS" id="PR01374">
    <property type="entry name" value="TONBPROTEIN"/>
</dbReference>
<keyword evidence="5 10" id="KW-0997">Cell inner membrane</keyword>
<dbReference type="GO" id="GO:0015031">
    <property type="term" value="P:protein transport"/>
    <property type="evidence" value="ECO:0007669"/>
    <property type="project" value="UniProtKB-UniRule"/>
</dbReference>
<feature type="compositionally biased region" description="Pro residues" evidence="11">
    <location>
        <begin position="69"/>
        <end position="78"/>
    </location>
</feature>
<feature type="compositionally biased region" description="Basic and acidic residues" evidence="11">
    <location>
        <begin position="79"/>
        <end position="92"/>
    </location>
</feature>
<comment type="subcellular location">
    <subcellularLocation>
        <location evidence="1 10">Cell inner membrane</location>
        <topology evidence="1 10">Single-pass membrane protein</topology>
        <orientation evidence="1 10">Periplasmic side</orientation>
    </subcellularLocation>
</comment>
<evidence type="ECO:0000256" key="10">
    <source>
        <dbReference type="RuleBase" id="RU362123"/>
    </source>
</evidence>
<dbReference type="InterPro" id="IPR003538">
    <property type="entry name" value="TonB"/>
</dbReference>
<evidence type="ECO:0000256" key="5">
    <source>
        <dbReference type="ARBA" id="ARBA00022519"/>
    </source>
</evidence>
<protein>
    <recommendedName>
        <fullName evidence="10">Protein TonB</fullName>
    </recommendedName>
</protein>
<dbReference type="AlphaFoldDB" id="A0A6M9PVK5"/>
<comment type="similarity">
    <text evidence="2 10">Belongs to the TonB family.</text>
</comment>
<dbReference type="SUPFAM" id="SSF74653">
    <property type="entry name" value="TolA/TonB C-terminal domain"/>
    <property type="match status" value="1"/>
</dbReference>